<dbReference type="EC" id="3.4.16.-" evidence="6"/>
<evidence type="ECO:0000313" key="8">
    <source>
        <dbReference type="Proteomes" id="UP000053477"/>
    </source>
</evidence>
<sequence length="488" mass="52795">MSLRTRLISLACFLSFVSAGQVPKVNGVYGGVPTTTSVIPDAVAEPLVSGTPVAGKMRFIENSGVCETTPGVFQASGYADLTTSQSMWWWFFEARNNPSTAPFSIWLNGGPGSSSMIGLFQEHGPCRINTDEKTVSLNPFSWNNNVNMLYIDQPIGVGFSHGTLNVTGAKQAAEAVWNMLQIFFADPTFSKFAENEFAIWTESYGGHYGPAFASFFLSQNAAIEAGTIKGTILNLKTLGIGNGLTDPLSQYPEYMTDASSNPYRPTVSNSIIQKANNSFFESGGCKSQIQSCYETGSTSTCSKAQSFCNDNILSPLIGNDDVYDVRAGSNDPYPPDITGFLTNKTLMSLIGAEQTWQETSDQVYDNFAKTGDWMLNSAPDLETVINAGIRTVIYDGDADYICNYMGVEAMVNNLQTEFSSTYQQEAFQTYTVEGHSAGMFKNAGTFSYIRVFGAGHEVPAYNFTGLATGQAAAQFFTQAMAGEPMTST</sequence>
<keyword evidence="4 6" id="KW-0378">Hydrolase</keyword>
<dbReference type="InParanoid" id="A0A0H2S5I5"/>
<keyword evidence="8" id="KW-1185">Reference proteome</keyword>
<protein>
    <recommendedName>
        <fullName evidence="6">Carboxypeptidase</fullName>
        <ecNumber evidence="6">3.4.16.-</ecNumber>
    </recommendedName>
</protein>
<organism evidence="7 8">
    <name type="scientific">Schizopora paradoxa</name>
    <dbReference type="NCBI Taxonomy" id="27342"/>
    <lineage>
        <taxon>Eukaryota</taxon>
        <taxon>Fungi</taxon>
        <taxon>Dikarya</taxon>
        <taxon>Basidiomycota</taxon>
        <taxon>Agaricomycotina</taxon>
        <taxon>Agaricomycetes</taxon>
        <taxon>Hymenochaetales</taxon>
        <taxon>Schizoporaceae</taxon>
        <taxon>Schizopora</taxon>
    </lineage>
</organism>
<evidence type="ECO:0000256" key="3">
    <source>
        <dbReference type="ARBA" id="ARBA00022670"/>
    </source>
</evidence>
<accession>A0A0H2S5I5</accession>
<evidence type="ECO:0000256" key="1">
    <source>
        <dbReference type="ARBA" id="ARBA00009431"/>
    </source>
</evidence>
<dbReference type="PROSITE" id="PS00131">
    <property type="entry name" value="CARBOXYPEPT_SER_SER"/>
    <property type="match status" value="1"/>
</dbReference>
<proteinExistence type="inferred from homology"/>
<evidence type="ECO:0000256" key="4">
    <source>
        <dbReference type="ARBA" id="ARBA00022801"/>
    </source>
</evidence>
<dbReference type="PANTHER" id="PTHR11802">
    <property type="entry name" value="SERINE PROTEASE FAMILY S10 SERINE CARBOXYPEPTIDASE"/>
    <property type="match status" value="1"/>
</dbReference>
<evidence type="ECO:0000256" key="6">
    <source>
        <dbReference type="RuleBase" id="RU361156"/>
    </source>
</evidence>
<dbReference type="Gene3D" id="1.10.287.410">
    <property type="match status" value="1"/>
</dbReference>
<dbReference type="Gene3D" id="3.40.50.1820">
    <property type="entry name" value="alpha/beta hydrolase"/>
    <property type="match status" value="1"/>
</dbReference>
<dbReference type="InterPro" id="IPR018202">
    <property type="entry name" value="Ser_caboxypep_ser_AS"/>
</dbReference>
<dbReference type="GO" id="GO:0006508">
    <property type="term" value="P:proteolysis"/>
    <property type="evidence" value="ECO:0007669"/>
    <property type="project" value="UniProtKB-KW"/>
</dbReference>
<dbReference type="InterPro" id="IPR029058">
    <property type="entry name" value="AB_hydrolase_fold"/>
</dbReference>
<comment type="similarity">
    <text evidence="1 6">Belongs to the peptidase S10 family.</text>
</comment>
<dbReference type="InterPro" id="IPR001563">
    <property type="entry name" value="Peptidase_S10"/>
</dbReference>
<feature type="signal peptide" evidence="6">
    <location>
        <begin position="1"/>
        <end position="19"/>
    </location>
</feature>
<keyword evidence="5" id="KW-0325">Glycoprotein</keyword>
<dbReference type="AlphaFoldDB" id="A0A0H2S5I5"/>
<evidence type="ECO:0000313" key="7">
    <source>
        <dbReference type="EMBL" id="KLO19457.1"/>
    </source>
</evidence>
<dbReference type="GO" id="GO:0004185">
    <property type="term" value="F:serine-type carboxypeptidase activity"/>
    <property type="evidence" value="ECO:0007669"/>
    <property type="project" value="UniProtKB-UniRule"/>
</dbReference>
<dbReference type="GO" id="GO:0000324">
    <property type="term" value="C:fungal-type vacuole"/>
    <property type="evidence" value="ECO:0007669"/>
    <property type="project" value="TreeGrafter"/>
</dbReference>
<keyword evidence="6" id="KW-0732">Signal</keyword>
<reference evidence="7 8" key="1">
    <citation type="submission" date="2015-04" db="EMBL/GenBank/DDBJ databases">
        <title>Complete genome sequence of Schizopora paradoxa KUC8140, a cosmopolitan wood degrader in East Asia.</title>
        <authorList>
            <consortium name="DOE Joint Genome Institute"/>
            <person name="Min B."/>
            <person name="Park H."/>
            <person name="Jang Y."/>
            <person name="Kim J.-J."/>
            <person name="Kim K.H."/>
            <person name="Pangilinan J."/>
            <person name="Lipzen A."/>
            <person name="Riley R."/>
            <person name="Grigoriev I.V."/>
            <person name="Spatafora J.W."/>
            <person name="Choi I.-G."/>
        </authorList>
    </citation>
    <scope>NUCLEOTIDE SEQUENCE [LARGE SCALE GENOMIC DNA]</scope>
    <source>
        <strain evidence="7 8">KUC8140</strain>
    </source>
</reference>
<keyword evidence="3 6" id="KW-0645">Protease</keyword>
<dbReference type="SUPFAM" id="SSF53474">
    <property type="entry name" value="alpha/beta-Hydrolases"/>
    <property type="match status" value="1"/>
</dbReference>
<keyword evidence="2 6" id="KW-0121">Carboxypeptidase</keyword>
<name>A0A0H2S5I5_9AGAM</name>
<dbReference type="PANTHER" id="PTHR11802:SF453">
    <property type="entry name" value="S1, PUTATIVE-RELATED"/>
    <property type="match status" value="1"/>
</dbReference>
<evidence type="ECO:0000256" key="2">
    <source>
        <dbReference type="ARBA" id="ARBA00022645"/>
    </source>
</evidence>
<dbReference type="STRING" id="27342.A0A0H2S5I5"/>
<dbReference type="Proteomes" id="UP000053477">
    <property type="component" value="Unassembled WGS sequence"/>
</dbReference>
<evidence type="ECO:0000256" key="5">
    <source>
        <dbReference type="ARBA" id="ARBA00023180"/>
    </source>
</evidence>
<dbReference type="OrthoDB" id="443318at2759"/>
<dbReference type="PRINTS" id="PR00724">
    <property type="entry name" value="CRBOXYPTASEC"/>
</dbReference>
<dbReference type="Pfam" id="PF00450">
    <property type="entry name" value="Peptidase_S10"/>
    <property type="match status" value="1"/>
</dbReference>
<feature type="chain" id="PRO_5006516297" description="Carboxypeptidase" evidence="6">
    <location>
        <begin position="20"/>
        <end position="488"/>
    </location>
</feature>
<dbReference type="EMBL" id="KQ085886">
    <property type="protein sequence ID" value="KLO19457.1"/>
    <property type="molecule type" value="Genomic_DNA"/>
</dbReference>
<gene>
    <name evidence="7" type="ORF">SCHPADRAFT_63080</name>
</gene>